<dbReference type="Proteomes" id="UP001258181">
    <property type="component" value="Unassembled WGS sequence"/>
</dbReference>
<keyword evidence="2" id="KW-0677">Repeat</keyword>
<dbReference type="CDD" id="cd03349">
    <property type="entry name" value="LbH_XAT"/>
    <property type="match status" value="1"/>
</dbReference>
<keyword evidence="4" id="KW-1185">Reference proteome</keyword>
<dbReference type="InterPro" id="IPR011004">
    <property type="entry name" value="Trimer_LpxA-like_sf"/>
</dbReference>
<proteinExistence type="predicted"/>
<evidence type="ECO:0000256" key="1">
    <source>
        <dbReference type="ARBA" id="ARBA00022679"/>
    </source>
</evidence>
<dbReference type="RefSeq" id="WP_310258819.1">
    <property type="nucleotide sequence ID" value="NZ_JAVDWA010000003.1"/>
</dbReference>
<keyword evidence="1" id="KW-0808">Transferase</keyword>
<dbReference type="PANTHER" id="PTHR43300:SF11">
    <property type="entry name" value="ACETYLTRANSFERASE RV3034C-RELATED"/>
    <property type="match status" value="1"/>
</dbReference>
<sequence>MFYLNCFLLMLINITKSFLKKFKSNIQFNWMKSKYKFKNGSEIYSNLIDPSVIIGKKVRIDKYVEIKKGVKIGGYTVINKNAYIESGEIGSYCSIASNTSIGLGEHPMNFISTSPASFYSLYGIIKKDKDIVQQKNPTIIGNDCWIARGAMVLRGVHIGHGAVVAANAVVTKNVPPYAIVCGNPAKIIKYRFDEEVINELLKFNWWEDENKCLMIFNEDFEKKNNEEKLFILRTES</sequence>
<dbReference type="Gene3D" id="2.160.10.10">
    <property type="entry name" value="Hexapeptide repeat proteins"/>
    <property type="match status" value="1"/>
</dbReference>
<dbReference type="EMBL" id="JAVDWA010000003">
    <property type="protein sequence ID" value="MDR7073318.1"/>
    <property type="molecule type" value="Genomic_DNA"/>
</dbReference>
<dbReference type="PANTHER" id="PTHR43300">
    <property type="entry name" value="ACETYLTRANSFERASE"/>
    <property type="match status" value="1"/>
</dbReference>
<accession>A0ABU1U1M5</accession>
<organism evidence="3 4">
    <name type="scientific">Fictibacillus barbaricus</name>
    <dbReference type="NCBI Taxonomy" id="182136"/>
    <lineage>
        <taxon>Bacteria</taxon>
        <taxon>Bacillati</taxon>
        <taxon>Bacillota</taxon>
        <taxon>Bacilli</taxon>
        <taxon>Bacillales</taxon>
        <taxon>Fictibacillaceae</taxon>
        <taxon>Fictibacillus</taxon>
    </lineage>
</organism>
<protein>
    <submittedName>
        <fullName evidence="3">Acetyltransferase-like isoleucine patch superfamily enzyme</fullName>
    </submittedName>
</protein>
<dbReference type="Pfam" id="PF00132">
    <property type="entry name" value="Hexapep"/>
    <property type="match status" value="1"/>
</dbReference>
<dbReference type="SUPFAM" id="SSF51161">
    <property type="entry name" value="Trimeric LpxA-like enzymes"/>
    <property type="match status" value="1"/>
</dbReference>
<evidence type="ECO:0000256" key="2">
    <source>
        <dbReference type="ARBA" id="ARBA00022737"/>
    </source>
</evidence>
<comment type="caution">
    <text evidence="3">The sequence shown here is derived from an EMBL/GenBank/DDBJ whole genome shotgun (WGS) entry which is preliminary data.</text>
</comment>
<reference evidence="3 4" key="1">
    <citation type="submission" date="2023-07" db="EMBL/GenBank/DDBJ databases">
        <title>Sorghum-associated microbial communities from plants grown in Nebraska, USA.</title>
        <authorList>
            <person name="Schachtman D."/>
        </authorList>
    </citation>
    <scope>NUCLEOTIDE SEQUENCE [LARGE SCALE GENOMIC DNA]</scope>
    <source>
        <strain evidence="3 4">BE211</strain>
    </source>
</reference>
<dbReference type="InterPro" id="IPR050179">
    <property type="entry name" value="Trans_hexapeptide_repeat"/>
</dbReference>
<evidence type="ECO:0000313" key="3">
    <source>
        <dbReference type="EMBL" id="MDR7073318.1"/>
    </source>
</evidence>
<dbReference type="InterPro" id="IPR018357">
    <property type="entry name" value="Hexapep_transf_CS"/>
</dbReference>
<dbReference type="PROSITE" id="PS00101">
    <property type="entry name" value="HEXAPEP_TRANSFERASES"/>
    <property type="match status" value="1"/>
</dbReference>
<gene>
    <name evidence="3" type="ORF">J2X07_002304</name>
</gene>
<dbReference type="InterPro" id="IPR001451">
    <property type="entry name" value="Hexapep"/>
</dbReference>
<name>A0ABU1U1M5_9BACL</name>
<evidence type="ECO:0000313" key="4">
    <source>
        <dbReference type="Proteomes" id="UP001258181"/>
    </source>
</evidence>